<dbReference type="HOGENOM" id="CLU_1181435_0_0_1"/>
<dbReference type="PANTHER" id="PTHR33198">
    <property type="entry name" value="ANK_REP_REGION DOMAIN-CONTAINING PROTEIN-RELATED"/>
    <property type="match status" value="1"/>
</dbReference>
<dbReference type="EMBL" id="DS469610">
    <property type="protein sequence ID" value="EDO39236.1"/>
    <property type="molecule type" value="Genomic_DNA"/>
</dbReference>
<feature type="compositionally biased region" description="Basic and acidic residues" evidence="1">
    <location>
        <begin position="184"/>
        <end position="200"/>
    </location>
</feature>
<evidence type="ECO:0000313" key="2">
    <source>
        <dbReference type="EMBL" id="EDO39236.1"/>
    </source>
</evidence>
<evidence type="ECO:0000313" key="3">
    <source>
        <dbReference type="Proteomes" id="UP000001593"/>
    </source>
</evidence>
<accession>A7SAQ8</accession>
<sequence>MEGISNSNTPRMDWTSKDLPMAWTSFKRHAQFMFVWWSFAVEVRGTEMQLPNDLDLKLLVKDCGYTEQDEHVRDRIVIGCKSSKLRENLIQEGSDLTLEKAIDIAITMEQSQIQLKTMKETEQGRKNRRNRRDLILTKAPMSEPNAESARIPNKFYKAKVLAQRPETLQRHSEATKQSSPVNKEQPHESDTPNTKTRQDSLVDLTPQEPANSETFTTRSGRTVKSPKYLKDYVHE</sequence>
<organism evidence="2 3">
    <name type="scientific">Nematostella vectensis</name>
    <name type="common">Starlet sea anemone</name>
    <dbReference type="NCBI Taxonomy" id="45351"/>
    <lineage>
        <taxon>Eukaryota</taxon>
        <taxon>Metazoa</taxon>
        <taxon>Cnidaria</taxon>
        <taxon>Anthozoa</taxon>
        <taxon>Hexacorallia</taxon>
        <taxon>Actiniaria</taxon>
        <taxon>Edwardsiidae</taxon>
        <taxon>Nematostella</taxon>
    </lineage>
</organism>
<evidence type="ECO:0000256" key="1">
    <source>
        <dbReference type="SAM" id="MobiDB-lite"/>
    </source>
</evidence>
<dbReference type="Proteomes" id="UP000001593">
    <property type="component" value="Unassembled WGS sequence"/>
</dbReference>
<dbReference type="AlphaFoldDB" id="A7SAQ8"/>
<dbReference type="PANTHER" id="PTHR33198:SF20">
    <property type="entry name" value="RETROTRANSPOSON GAG DOMAIN-CONTAINING PROTEIN"/>
    <property type="match status" value="1"/>
</dbReference>
<proteinExistence type="predicted"/>
<feature type="region of interest" description="Disordered" evidence="1">
    <location>
        <begin position="117"/>
        <end position="150"/>
    </location>
</feature>
<reference evidence="2 3" key="1">
    <citation type="journal article" date="2007" name="Science">
        <title>Sea anemone genome reveals ancestral eumetazoan gene repertoire and genomic organization.</title>
        <authorList>
            <person name="Putnam N.H."/>
            <person name="Srivastava M."/>
            <person name="Hellsten U."/>
            <person name="Dirks B."/>
            <person name="Chapman J."/>
            <person name="Salamov A."/>
            <person name="Terry A."/>
            <person name="Shapiro H."/>
            <person name="Lindquist E."/>
            <person name="Kapitonov V.V."/>
            <person name="Jurka J."/>
            <person name="Genikhovich G."/>
            <person name="Grigoriev I.V."/>
            <person name="Lucas S.M."/>
            <person name="Steele R.E."/>
            <person name="Finnerty J.R."/>
            <person name="Technau U."/>
            <person name="Martindale M.Q."/>
            <person name="Rokhsar D.S."/>
        </authorList>
    </citation>
    <scope>NUCLEOTIDE SEQUENCE [LARGE SCALE GENOMIC DNA]</scope>
    <source>
        <strain evidence="3">CH2 X CH6</strain>
    </source>
</reference>
<keyword evidence="3" id="KW-1185">Reference proteome</keyword>
<feature type="compositionally biased region" description="Polar residues" evidence="1">
    <location>
        <begin position="208"/>
        <end position="222"/>
    </location>
</feature>
<feature type="region of interest" description="Disordered" evidence="1">
    <location>
        <begin position="164"/>
        <end position="235"/>
    </location>
</feature>
<protein>
    <submittedName>
        <fullName evidence="2">Uncharacterized protein</fullName>
    </submittedName>
</protein>
<name>A7SAQ8_NEMVE</name>
<dbReference type="InParanoid" id="A7SAQ8"/>
<gene>
    <name evidence="2" type="ORF">NEMVEDRAFT_v1g209354</name>
</gene>